<comment type="caution">
    <text evidence="7">The sequence shown here is derived from an EMBL/GenBank/DDBJ whole genome shotgun (WGS) entry which is preliminary data.</text>
</comment>
<keyword evidence="8" id="KW-1185">Reference proteome</keyword>
<protein>
    <recommendedName>
        <fullName evidence="9">T9SS type A sorting domain-containing protein</fullName>
    </recommendedName>
</protein>
<evidence type="ECO:0000259" key="5">
    <source>
        <dbReference type="Pfam" id="PF14870"/>
    </source>
</evidence>
<dbReference type="Proteomes" id="UP000031473">
    <property type="component" value="Unassembled WGS sequence"/>
</dbReference>
<dbReference type="Pfam" id="PF14870">
    <property type="entry name" value="PSII_BNR"/>
    <property type="match status" value="2"/>
</dbReference>
<evidence type="ECO:0000256" key="4">
    <source>
        <dbReference type="SAM" id="SignalP"/>
    </source>
</evidence>
<feature type="domain" description="Secretion system C-terminal sorting" evidence="6">
    <location>
        <begin position="1020"/>
        <end position="1087"/>
    </location>
</feature>
<feature type="chain" id="PRO_5002149827" description="T9SS type A sorting domain-containing protein" evidence="4">
    <location>
        <begin position="19"/>
        <end position="1089"/>
    </location>
</feature>
<dbReference type="InterPro" id="IPR015943">
    <property type="entry name" value="WD40/YVTN_repeat-like_dom_sf"/>
</dbReference>
<keyword evidence="3" id="KW-0604">Photosystem II</keyword>
<name>A0A0C1FAL9_9FLAO</name>
<dbReference type="PANTHER" id="PTHR47199:SF2">
    <property type="entry name" value="PHOTOSYSTEM II STABILITY_ASSEMBLY FACTOR HCF136, CHLOROPLASTIC"/>
    <property type="match status" value="1"/>
</dbReference>
<evidence type="ECO:0008006" key="9">
    <source>
        <dbReference type="Google" id="ProtNLM"/>
    </source>
</evidence>
<dbReference type="CDD" id="cd15482">
    <property type="entry name" value="Sialidase_non-viral"/>
    <property type="match status" value="1"/>
</dbReference>
<dbReference type="Pfam" id="PF18962">
    <property type="entry name" value="Por_Secre_tail"/>
    <property type="match status" value="1"/>
</dbReference>
<feature type="domain" description="Photosynthesis system II assembly factor Ycf48/Hcf136-like" evidence="5">
    <location>
        <begin position="474"/>
        <end position="574"/>
    </location>
</feature>
<evidence type="ECO:0000313" key="8">
    <source>
        <dbReference type="Proteomes" id="UP000031473"/>
    </source>
</evidence>
<evidence type="ECO:0000256" key="1">
    <source>
        <dbReference type="ARBA" id="ARBA00022531"/>
    </source>
</evidence>
<evidence type="ECO:0000259" key="6">
    <source>
        <dbReference type="Pfam" id="PF18962"/>
    </source>
</evidence>
<feature type="domain" description="Photosynthesis system II assembly factor Ycf48/Hcf136-like" evidence="5">
    <location>
        <begin position="234"/>
        <end position="313"/>
    </location>
</feature>
<dbReference type="GO" id="GO:0009523">
    <property type="term" value="C:photosystem II"/>
    <property type="evidence" value="ECO:0007669"/>
    <property type="project" value="UniProtKB-KW"/>
</dbReference>
<dbReference type="SUPFAM" id="SSF110296">
    <property type="entry name" value="Oligoxyloglucan reducing end-specific cellobiohydrolase"/>
    <property type="match status" value="3"/>
</dbReference>
<evidence type="ECO:0000256" key="2">
    <source>
        <dbReference type="ARBA" id="ARBA00022729"/>
    </source>
</evidence>
<accession>A0A0C1FAL9</accession>
<organism evidence="7 8">
    <name type="scientific">Kaistella jeonii</name>
    <dbReference type="NCBI Taxonomy" id="266749"/>
    <lineage>
        <taxon>Bacteria</taxon>
        <taxon>Pseudomonadati</taxon>
        <taxon>Bacteroidota</taxon>
        <taxon>Flavobacteriia</taxon>
        <taxon>Flavobacteriales</taxon>
        <taxon>Weeksellaceae</taxon>
        <taxon>Chryseobacterium group</taxon>
        <taxon>Kaistella</taxon>
    </lineage>
</organism>
<dbReference type="EMBL" id="JSYL01000002">
    <property type="protein sequence ID" value="KIA90162.1"/>
    <property type="molecule type" value="Genomic_DNA"/>
</dbReference>
<keyword evidence="1" id="KW-0602">Photosynthesis</keyword>
<keyword evidence="2 4" id="KW-0732">Signal</keyword>
<feature type="signal peptide" evidence="4">
    <location>
        <begin position="1"/>
        <end position="18"/>
    </location>
</feature>
<evidence type="ECO:0000256" key="3">
    <source>
        <dbReference type="ARBA" id="ARBA00023276"/>
    </source>
</evidence>
<evidence type="ECO:0000313" key="7">
    <source>
        <dbReference type="EMBL" id="KIA90162.1"/>
    </source>
</evidence>
<sequence length="1089" mass="120755">MKHFYLLLLFFCTSWLSAQGSVNWQLLNPKPSKSNGIDIVMSSPTQIIYITDKEIIKTTDGGEIWSIKKQISSAKDLDVKNNIGLVVGSFGNIFLSTDTGEIWNKLTVNSQEDFIYCKINSDNNLLAASSKKLYFSADGGGTWSQRAIPFVNVKTVLFLDDLAGFVGTNDGKIYKTIDGGVNWVLKSSVNVIPSDIFTLYFFNASIGFAERGHGELLKTTDAGDTWIKTSTLGDKIYAFSFVSENIGFAAGDNGVIFKTVDGGNTWTDKFFQYGRIYQTSMFGIHFISENVGFSVGQRGRIIKTQNSGDDWNQYAPFYNDVSTINKVDGVLFAKVGLDIYKSVNDGGDWTILNRPNEFLTPNPFTILQYSRKIKFITKDIGYIIGGTYNTDSRLFKTIDGGTTWTVKKQFNVAGLNDLTFVNENVGFVCGGQGTMTKGIFKTIDGGTTWTQLISDQLFGKITAINENLVFASTYSSLYKSTDGGLTWNLILNDDNQQISDFNFTDESNGYVIGNGSFKLEKTTDGGSNWTTVEIPNQSYNLVRFKTKNIGLIANEYGVIYRTFNAGRSWETDSQSYAAYDLLYSGEEIYLSGQYGNIFKGSFQNIPNYVIKTDEVTEFGSKTAKFSGSAASNFSVITDLKFMYSKAASFTNSVIVDVNNPVVNANDSNGLFADINNLEPNTKYYVRVTGKVNGNTVTGNTINFTTKSSYNLVIYDTYTPLATKKNLSGQGSANGSQLSNIKFQYSTDNVSFDQSSDSVPASIAQGSSNINLNSSLQNLEPATTYFARICADYENEKVYSNVVTFTTAKEYSLILDEVNLNYSSIPFSASVYANNKEITNLVFEYGTSEYDNFIAANPSQVLSEQADFVSAEVLKSSLNPVKNYKVRLKGFTNGKTAYSNTVLFRIDKSLVFAKNKSEYVTDSEVKITGLIKSYNYSPLSDISIEYGKTVDLGTSKLCTPSYKNGTSTFSVSANLNQLESQTQYYCRFSAMQDGVKYYSDLFQFNTSQLAVSNPNRIKFQLFPNPVNDELYFEGSEKIAKIEIYDLSGKLVVAKAALDIRSLKVDKLLRGTFVIKIYSESEVYTSKFIKN</sequence>
<dbReference type="NCBIfam" id="TIGR04183">
    <property type="entry name" value="Por_Secre_tail"/>
    <property type="match status" value="1"/>
</dbReference>
<proteinExistence type="predicted"/>
<dbReference type="GO" id="GO:0015979">
    <property type="term" value="P:photosynthesis"/>
    <property type="evidence" value="ECO:0007669"/>
    <property type="project" value="UniProtKB-KW"/>
</dbReference>
<dbReference type="InterPro" id="IPR028203">
    <property type="entry name" value="PSII_CF48-like_dom"/>
</dbReference>
<reference evidence="7 8" key="1">
    <citation type="submission" date="2014-10" db="EMBL/GenBank/DDBJ databases">
        <title>Kaistella jeonii genome.</title>
        <authorList>
            <person name="Clayton J.T."/>
            <person name="Newman J.D."/>
        </authorList>
    </citation>
    <scope>NUCLEOTIDE SEQUENCE [LARGE SCALE GENOMIC DNA]</scope>
    <source>
        <strain evidence="7 8">DSM 17048</strain>
    </source>
</reference>
<dbReference type="OrthoDB" id="610388at2"/>
<dbReference type="AlphaFoldDB" id="A0A0C1FAL9"/>
<dbReference type="Gene3D" id="2.130.10.10">
    <property type="entry name" value="YVTN repeat-like/Quinoprotein amine dehydrogenase"/>
    <property type="match status" value="3"/>
</dbReference>
<gene>
    <name evidence="7" type="ORF">OA86_06135</name>
</gene>
<dbReference type="PANTHER" id="PTHR47199">
    <property type="entry name" value="PHOTOSYSTEM II STABILITY/ASSEMBLY FACTOR HCF136, CHLOROPLASTIC"/>
    <property type="match status" value="1"/>
</dbReference>
<dbReference type="InterPro" id="IPR026444">
    <property type="entry name" value="Secre_tail"/>
</dbReference>
<dbReference type="RefSeq" id="WP_039350247.1">
    <property type="nucleotide sequence ID" value="NZ_FOLA01000002.1"/>
</dbReference>